<proteinExistence type="predicted"/>
<organism evidence="1 2">
    <name type="scientific">Pseudomonas amygdali pv. lachrymans</name>
    <name type="common">Pseudomonas syringae pv. lachrymans</name>
    <dbReference type="NCBI Taxonomy" id="53707"/>
    <lineage>
        <taxon>Bacteria</taxon>
        <taxon>Pseudomonadati</taxon>
        <taxon>Pseudomonadota</taxon>
        <taxon>Gammaproteobacteria</taxon>
        <taxon>Pseudomonadales</taxon>
        <taxon>Pseudomonadaceae</taxon>
        <taxon>Pseudomonas</taxon>
        <taxon>Pseudomonas amygdali</taxon>
    </lineage>
</organism>
<protein>
    <submittedName>
        <fullName evidence="1">Membrane protein</fullName>
    </submittedName>
</protein>
<comment type="caution">
    <text evidence="1">The sequence shown here is derived from an EMBL/GenBank/DDBJ whole genome shotgun (WGS) entry which is preliminary data.</text>
</comment>
<name>A0A0P9YHK8_PSEAV</name>
<accession>A0A0P9YHK8</accession>
<evidence type="ECO:0000313" key="2">
    <source>
        <dbReference type="Proteomes" id="UP000050265"/>
    </source>
</evidence>
<dbReference type="AlphaFoldDB" id="A0A0P9YHK8"/>
<dbReference type="EMBL" id="LJQP01000032">
    <property type="protein sequence ID" value="KPX77089.1"/>
    <property type="molecule type" value="Genomic_DNA"/>
</dbReference>
<sequence>MSTSDPVKAKQQKRIHRVRKGDSLTFYPEIPVLDPTMMRAHYSVFKAINIKRLITRHRIDEPLP</sequence>
<reference evidence="1 2" key="1">
    <citation type="submission" date="2015-09" db="EMBL/GenBank/DDBJ databases">
        <title>Genome announcement of multiple Pseudomonas syringae strains.</title>
        <authorList>
            <person name="Thakur S."/>
            <person name="Wang P.W."/>
            <person name="Gong Y."/>
            <person name="Weir B.S."/>
            <person name="Guttman D.S."/>
        </authorList>
    </citation>
    <scope>NUCLEOTIDE SEQUENCE [LARGE SCALE GENOMIC DNA]</scope>
    <source>
        <strain evidence="1 2">ICMP3507</strain>
    </source>
</reference>
<dbReference type="Proteomes" id="UP000050265">
    <property type="component" value="Unassembled WGS sequence"/>
</dbReference>
<gene>
    <name evidence="1" type="ORF">ALO35_200061</name>
</gene>
<evidence type="ECO:0000313" key="1">
    <source>
        <dbReference type="EMBL" id="KPX77089.1"/>
    </source>
</evidence>